<evidence type="ECO:0000256" key="6">
    <source>
        <dbReference type="ARBA" id="ARBA00023136"/>
    </source>
</evidence>
<evidence type="ECO:0000256" key="1">
    <source>
        <dbReference type="ARBA" id="ARBA00004651"/>
    </source>
</evidence>
<dbReference type="InterPro" id="IPR036259">
    <property type="entry name" value="MFS_trans_sf"/>
</dbReference>
<dbReference type="GO" id="GO:0022857">
    <property type="term" value="F:transmembrane transporter activity"/>
    <property type="evidence" value="ECO:0007669"/>
    <property type="project" value="InterPro"/>
</dbReference>
<dbReference type="eggNOG" id="COG0477">
    <property type="taxonomic scope" value="Bacteria"/>
</dbReference>
<protein>
    <recommendedName>
        <fullName evidence="9">Major facilitator superfamily (MFS) profile domain-containing protein</fullName>
    </recommendedName>
</protein>
<evidence type="ECO:0000313" key="11">
    <source>
        <dbReference type="Proteomes" id="UP000006728"/>
    </source>
</evidence>
<evidence type="ECO:0000313" key="10">
    <source>
        <dbReference type="EMBL" id="CAM02188.1"/>
    </source>
</evidence>
<dbReference type="InterPro" id="IPR011701">
    <property type="entry name" value="MFS"/>
</dbReference>
<dbReference type="Pfam" id="PF07690">
    <property type="entry name" value="MFS_1"/>
    <property type="match status" value="1"/>
</dbReference>
<dbReference type="PROSITE" id="PS50850">
    <property type="entry name" value="MFS"/>
    <property type="match status" value="1"/>
</dbReference>
<gene>
    <name evidence="10" type="ordered locus">SACE_2910</name>
</gene>
<evidence type="ECO:0000256" key="3">
    <source>
        <dbReference type="ARBA" id="ARBA00022475"/>
    </source>
</evidence>
<name>A4FDR3_SACEN</name>
<feature type="domain" description="Major facilitator superfamily (MFS) profile" evidence="9">
    <location>
        <begin position="25"/>
        <end position="259"/>
    </location>
</feature>
<evidence type="ECO:0000256" key="7">
    <source>
        <dbReference type="SAM" id="MobiDB-lite"/>
    </source>
</evidence>
<dbReference type="EMBL" id="AM420293">
    <property type="protein sequence ID" value="CAM02188.1"/>
    <property type="molecule type" value="Genomic_DNA"/>
</dbReference>
<accession>A4FDR3</accession>
<dbReference type="AlphaFoldDB" id="A4FDR3"/>
<dbReference type="InterPro" id="IPR020846">
    <property type="entry name" value="MFS_dom"/>
</dbReference>
<feature type="compositionally biased region" description="Basic residues" evidence="7">
    <location>
        <begin position="196"/>
        <end position="210"/>
    </location>
</feature>
<feature type="transmembrane region" description="Helical" evidence="8">
    <location>
        <begin position="23"/>
        <end position="47"/>
    </location>
</feature>
<feature type="region of interest" description="Disordered" evidence="7">
    <location>
        <begin position="136"/>
        <end position="236"/>
    </location>
</feature>
<dbReference type="OrthoDB" id="4080117at2"/>
<dbReference type="PANTHER" id="PTHR42718:SF46">
    <property type="entry name" value="BLR6921 PROTEIN"/>
    <property type="match status" value="1"/>
</dbReference>
<dbReference type="RefSeq" id="WP_009946331.1">
    <property type="nucleotide sequence ID" value="NZ_ABFV01000028.1"/>
</dbReference>
<sequence>MDVGENRPRAAALSEDRNSGRRWWTLAVVSTAQLLVVLDGTIVNIALPSAQQALGMSDGHRQWAITAYALGFGGLLLIGGRVSGALGHRRAFLIGLIGFAAASALGGAAAHESALFGARALQGVFAEHRRLAGPVDRRAVGVDRAPGGQPGNAETPPRASRSPSSSSPTTTPWWSRCHRRRPPAGGRTPSWQAGGRRTRRASCSPRRRRSAAGATAARPAAAGGHRAPRQVWPGRAVPVSRATGVSPMGRAPGWGAACA</sequence>
<evidence type="ECO:0000259" key="9">
    <source>
        <dbReference type="PROSITE" id="PS50850"/>
    </source>
</evidence>
<feature type="compositionally biased region" description="Low complexity" evidence="7">
    <location>
        <begin position="211"/>
        <end position="225"/>
    </location>
</feature>
<evidence type="ECO:0000256" key="2">
    <source>
        <dbReference type="ARBA" id="ARBA00022448"/>
    </source>
</evidence>
<dbReference type="Proteomes" id="UP000006728">
    <property type="component" value="Chromosome"/>
</dbReference>
<evidence type="ECO:0000256" key="4">
    <source>
        <dbReference type="ARBA" id="ARBA00022692"/>
    </source>
</evidence>
<organism evidence="10 11">
    <name type="scientific">Saccharopolyspora erythraea (strain ATCC 11635 / DSM 40517 / JCM 4748 / NBRC 13426 / NCIMB 8594 / NRRL 2338)</name>
    <dbReference type="NCBI Taxonomy" id="405948"/>
    <lineage>
        <taxon>Bacteria</taxon>
        <taxon>Bacillati</taxon>
        <taxon>Actinomycetota</taxon>
        <taxon>Actinomycetes</taxon>
        <taxon>Pseudonocardiales</taxon>
        <taxon>Pseudonocardiaceae</taxon>
        <taxon>Saccharopolyspora</taxon>
    </lineage>
</organism>
<dbReference type="Gene3D" id="1.20.1720.10">
    <property type="entry name" value="Multidrug resistance protein D"/>
    <property type="match status" value="1"/>
</dbReference>
<dbReference type="KEGG" id="sen:SACE_2910"/>
<proteinExistence type="predicted"/>
<dbReference type="HOGENOM" id="CLU_1073196_0_0_11"/>
<dbReference type="STRING" id="405948.SACE_2910"/>
<keyword evidence="11" id="KW-1185">Reference proteome</keyword>
<dbReference type="PANTHER" id="PTHR42718">
    <property type="entry name" value="MAJOR FACILITATOR SUPERFAMILY MULTIDRUG TRANSPORTER MFSC"/>
    <property type="match status" value="1"/>
</dbReference>
<keyword evidence="3" id="KW-1003">Cell membrane</keyword>
<evidence type="ECO:0000256" key="5">
    <source>
        <dbReference type="ARBA" id="ARBA00022989"/>
    </source>
</evidence>
<keyword evidence="6 8" id="KW-0472">Membrane</keyword>
<keyword evidence="4 8" id="KW-0812">Transmembrane</keyword>
<reference evidence="10 11" key="1">
    <citation type="journal article" date="2007" name="Nat. Biotechnol.">
        <title>Complete genome sequence of the erythromycin-producing bacterium Saccharopolyspora erythraea NRRL23338.</title>
        <authorList>
            <person name="Oliynyk M."/>
            <person name="Samborskyy M."/>
            <person name="Lester J.B."/>
            <person name="Mironenko T."/>
            <person name="Scott N."/>
            <person name="Dickens S."/>
            <person name="Haydock S.F."/>
            <person name="Leadlay P.F."/>
        </authorList>
    </citation>
    <scope>NUCLEOTIDE SEQUENCE [LARGE SCALE GENOMIC DNA]</scope>
    <source>
        <strain evidence="11">ATCC 11635 / DSM 40517 / JCM 4748 / NBRC 13426 / NCIMB 8594 / NRRL 2338</strain>
    </source>
</reference>
<feature type="transmembrane region" description="Helical" evidence="8">
    <location>
        <begin position="91"/>
        <end position="110"/>
    </location>
</feature>
<feature type="transmembrane region" description="Helical" evidence="8">
    <location>
        <begin position="62"/>
        <end position="79"/>
    </location>
</feature>
<dbReference type="GO" id="GO:0005886">
    <property type="term" value="C:plasma membrane"/>
    <property type="evidence" value="ECO:0007669"/>
    <property type="project" value="UniProtKB-SubCell"/>
</dbReference>
<keyword evidence="5 8" id="KW-1133">Transmembrane helix</keyword>
<comment type="subcellular location">
    <subcellularLocation>
        <location evidence="1">Cell membrane</location>
        <topology evidence="1">Multi-pass membrane protein</topology>
    </subcellularLocation>
</comment>
<evidence type="ECO:0000256" key="8">
    <source>
        <dbReference type="SAM" id="Phobius"/>
    </source>
</evidence>
<keyword evidence="2" id="KW-0813">Transport</keyword>
<dbReference type="SUPFAM" id="SSF103473">
    <property type="entry name" value="MFS general substrate transporter"/>
    <property type="match status" value="1"/>
</dbReference>
<feature type="compositionally biased region" description="Low complexity" evidence="7">
    <location>
        <begin position="155"/>
        <end position="175"/>
    </location>
</feature>